<dbReference type="EMBL" id="FNOK01000077">
    <property type="protein sequence ID" value="SDZ46983.1"/>
    <property type="molecule type" value="Genomic_DNA"/>
</dbReference>
<dbReference type="InterPro" id="IPR046867">
    <property type="entry name" value="AldOxase/xan_DH_MoCoBD2"/>
</dbReference>
<reference evidence="4" key="1">
    <citation type="submission" date="2016-10" db="EMBL/GenBank/DDBJ databases">
        <authorList>
            <person name="Varghese N."/>
            <person name="Submissions S."/>
        </authorList>
    </citation>
    <scope>NUCLEOTIDE SEQUENCE [LARGE SCALE GENOMIC DNA]</scope>
    <source>
        <strain evidence="4">CGMCC 4.3530</strain>
    </source>
</reference>
<evidence type="ECO:0000259" key="2">
    <source>
        <dbReference type="SMART" id="SM01008"/>
    </source>
</evidence>
<dbReference type="Proteomes" id="UP000199529">
    <property type="component" value="Unassembled WGS sequence"/>
</dbReference>
<dbReference type="InterPro" id="IPR037165">
    <property type="entry name" value="AldOxase/xan_DH_Mopterin-bd_sf"/>
</dbReference>
<dbReference type="GO" id="GO:0016491">
    <property type="term" value="F:oxidoreductase activity"/>
    <property type="evidence" value="ECO:0007669"/>
    <property type="project" value="InterPro"/>
</dbReference>
<dbReference type="PANTHER" id="PTHR11908">
    <property type="entry name" value="XANTHINE DEHYDROGENASE"/>
    <property type="match status" value="1"/>
</dbReference>
<proteinExistence type="predicted"/>
<accession>A0A1H3T9I5</accession>
<dbReference type="InterPro" id="IPR008274">
    <property type="entry name" value="AldOxase/xan_DH_MoCoBD1"/>
</dbReference>
<name>A0A1H3T9I5_9PSEU</name>
<gene>
    <name evidence="3" type="ORF">SAMN05216215_107727</name>
</gene>
<dbReference type="SUPFAM" id="SSF56003">
    <property type="entry name" value="Molybdenum cofactor-binding domain"/>
    <property type="match status" value="1"/>
</dbReference>
<feature type="region of interest" description="Disordered" evidence="1">
    <location>
        <begin position="1"/>
        <end position="27"/>
    </location>
</feature>
<feature type="domain" description="Aldehyde oxidase/xanthine dehydrogenase a/b hammerhead" evidence="2">
    <location>
        <begin position="50"/>
        <end position="163"/>
    </location>
</feature>
<dbReference type="Pfam" id="PF01315">
    <property type="entry name" value="Ald_Xan_dh_C"/>
    <property type="match status" value="1"/>
</dbReference>
<organism evidence="3 4">
    <name type="scientific">Saccharopolyspora shandongensis</name>
    <dbReference type="NCBI Taxonomy" id="418495"/>
    <lineage>
        <taxon>Bacteria</taxon>
        <taxon>Bacillati</taxon>
        <taxon>Actinomycetota</taxon>
        <taxon>Actinomycetes</taxon>
        <taxon>Pseudonocardiales</taxon>
        <taxon>Pseudonocardiaceae</taxon>
        <taxon>Saccharopolyspora</taxon>
    </lineage>
</organism>
<evidence type="ECO:0000256" key="1">
    <source>
        <dbReference type="SAM" id="MobiDB-lite"/>
    </source>
</evidence>
<dbReference type="Gene3D" id="3.90.1170.50">
    <property type="entry name" value="Aldehyde oxidase/xanthine dehydrogenase, a/b hammerhead"/>
    <property type="match status" value="1"/>
</dbReference>
<dbReference type="InterPro" id="IPR036856">
    <property type="entry name" value="Ald_Oxase/Xan_DH_a/b_sf"/>
</dbReference>
<dbReference type="InterPro" id="IPR016208">
    <property type="entry name" value="Ald_Oxase/xanthine_DH-like"/>
</dbReference>
<dbReference type="SMART" id="SM01008">
    <property type="entry name" value="Ald_Xan_dh_C"/>
    <property type="match status" value="1"/>
</dbReference>
<dbReference type="SUPFAM" id="SSF54665">
    <property type="entry name" value="CO dehydrogenase molybdoprotein N-domain-like"/>
    <property type="match status" value="1"/>
</dbReference>
<evidence type="ECO:0000313" key="4">
    <source>
        <dbReference type="Proteomes" id="UP000199529"/>
    </source>
</evidence>
<protein>
    <submittedName>
        <fullName evidence="3">CO or xanthine dehydrogenase, Mo-binding subunit</fullName>
    </submittedName>
</protein>
<dbReference type="AlphaFoldDB" id="A0A1H3T9I5"/>
<dbReference type="Pfam" id="PF02738">
    <property type="entry name" value="MoCoBD_1"/>
    <property type="match status" value="1"/>
</dbReference>
<dbReference type="PANTHER" id="PTHR11908:SF157">
    <property type="entry name" value="XANTHINE DEHYDROGENASE SUBUNIT D-RELATED"/>
    <property type="match status" value="1"/>
</dbReference>
<keyword evidence="4" id="KW-1185">Reference proteome</keyword>
<evidence type="ECO:0000313" key="3">
    <source>
        <dbReference type="EMBL" id="SDZ46983.1"/>
    </source>
</evidence>
<dbReference type="Gene3D" id="3.30.365.10">
    <property type="entry name" value="Aldehyde oxidase/xanthine dehydrogenase, molybdopterin binding domain"/>
    <property type="match status" value="4"/>
</dbReference>
<sequence>MTTVDPGTTPETIGPAELDPDADSGPLARERDFRVVGQSPAHHDFVNKVRGTLLYAADWSLPGMVHGKVVRSDAGPAKIVSIDTSAAERLEGVVAVLTAADVPHNAIVEHASGGLGELTVEQPVLAVDRVRYVGEPVAVVAATDPEIAAEAADLVEVVYEPLPGVYSPEDALAEDAPLVHEEGNVLVNWRLERGDLDAAFAEADVVVEDTYRSQHVEHAYLETEAGVGWIENDVVTLRISTQVIEHAVEIASILGLPQNQVRVIASYMGGGFGGKEDMTVEPYIALLVWRTRRPVRMVWSRQESILASTKRHPFTMHYRTAATKEGKLLAVDADIVGDAGAYPCLSARVLFAGAALSTGPYKVPVVRARSRAVFTNNVPTSAFRGFGAMQVVFAYESQLDALAAKLGLSREEVRDRNHIEKGDLTAAGEPVTTAVAVRDTRRAALEMLGEPSRPSGPHTVIGRGFGSSMQPYGRTIWFRDHASAWVTLQADGTLLIRSGVTDLGAGQAASLCQIASEILGVPLADISVYIGDTALNPPAGGTFATRQLYMSGNAILRAARKLRDQLSPVAAKALGVGEDQLVWIDGMVRTEDGDTGLSLPELVRAATDAGVDTSVLNTWRARSGGFDPKEGQGHTFPDYTFGTHAAEVEVDLETGDVRLLKYAACHDVGRAINPVRVQGQIIGGAAQGIGYALMEDCATDAGRPLSSLFADYLIPSSMDLPDIGVAVVESGEGRGPLNARGVGEPPIGPPAATIASAVEDAIGIRPTELPITAERVMALLDQRARTDAGRGDRA</sequence>
<feature type="compositionally biased region" description="Polar residues" evidence="1">
    <location>
        <begin position="1"/>
        <end position="11"/>
    </location>
</feature>
<dbReference type="InterPro" id="IPR000674">
    <property type="entry name" value="Ald_Oxase/Xan_DH_a/b"/>
</dbReference>
<dbReference type="RefSeq" id="WP_245761762.1">
    <property type="nucleotide sequence ID" value="NZ_FNOK01000077.1"/>
</dbReference>
<dbReference type="Pfam" id="PF20256">
    <property type="entry name" value="MoCoBD_2"/>
    <property type="match status" value="1"/>
</dbReference>
<dbReference type="GO" id="GO:0005506">
    <property type="term" value="F:iron ion binding"/>
    <property type="evidence" value="ECO:0007669"/>
    <property type="project" value="InterPro"/>
</dbReference>
<dbReference type="STRING" id="418495.SAMN05216215_107727"/>